<dbReference type="Gene3D" id="3.40.50.1460">
    <property type="match status" value="1"/>
</dbReference>
<dbReference type="InterPro" id="IPR015917">
    <property type="entry name" value="Pept_C14A"/>
</dbReference>
<keyword evidence="4" id="KW-0963">Cytoplasm</keyword>
<dbReference type="GO" id="GO:0006915">
    <property type="term" value="P:apoptotic process"/>
    <property type="evidence" value="ECO:0007669"/>
    <property type="project" value="UniProtKB-KW"/>
</dbReference>
<evidence type="ECO:0000256" key="6">
    <source>
        <dbReference type="ARBA" id="ARBA00022670"/>
    </source>
</evidence>
<keyword evidence="7" id="KW-0053">Apoptosis</keyword>
<evidence type="ECO:0000256" key="9">
    <source>
        <dbReference type="ARBA" id="ARBA00022801"/>
    </source>
</evidence>
<dbReference type="GO" id="GO:0006508">
    <property type="term" value="P:proteolysis"/>
    <property type="evidence" value="ECO:0007669"/>
    <property type="project" value="UniProtKB-KW"/>
</dbReference>
<dbReference type="PROSITE" id="PS50168">
    <property type="entry name" value="DED"/>
    <property type="match status" value="2"/>
</dbReference>
<dbReference type="GO" id="GO:0005886">
    <property type="term" value="C:plasma membrane"/>
    <property type="evidence" value="ECO:0007669"/>
    <property type="project" value="UniProtKB-ARBA"/>
</dbReference>
<keyword evidence="9" id="KW-0378">Hydrolase</keyword>
<evidence type="ECO:0000313" key="21">
    <source>
        <dbReference type="Ensembl" id="ENSELUP00000050793.2"/>
    </source>
</evidence>
<feature type="region of interest" description="Disordered" evidence="17">
    <location>
        <begin position="175"/>
        <end position="200"/>
    </location>
</feature>
<proteinExistence type="inferred from homology"/>
<keyword evidence="8" id="KW-0677">Repeat</keyword>
<dbReference type="PANTHER" id="PTHR48169">
    <property type="entry name" value="DED DOMAIN-CONTAINING PROTEIN"/>
    <property type="match status" value="1"/>
</dbReference>
<evidence type="ECO:0000256" key="12">
    <source>
        <dbReference type="ARBA" id="ARBA00023242"/>
    </source>
</evidence>
<keyword evidence="5" id="KW-0597">Phosphoprotein</keyword>
<evidence type="ECO:0000256" key="2">
    <source>
        <dbReference type="ARBA" id="ARBA00004496"/>
    </source>
</evidence>
<dbReference type="InterPro" id="IPR011600">
    <property type="entry name" value="Pept_C14_caspase"/>
</dbReference>
<keyword evidence="22" id="KW-1185">Reference proteome</keyword>
<name>A0A6Q2XBF2_ESOLU</name>
<dbReference type="InterPro" id="IPR016129">
    <property type="entry name" value="Caspase_his_AS"/>
</dbReference>
<dbReference type="Pfam" id="PF01335">
    <property type="entry name" value="DED"/>
    <property type="match status" value="2"/>
</dbReference>
<keyword evidence="12" id="KW-0539">Nucleus</keyword>
<evidence type="ECO:0000259" key="18">
    <source>
        <dbReference type="PROSITE" id="PS50168"/>
    </source>
</evidence>
<evidence type="ECO:0000256" key="1">
    <source>
        <dbReference type="ARBA" id="ARBA00004123"/>
    </source>
</evidence>
<dbReference type="SUPFAM" id="SSF47986">
    <property type="entry name" value="DEATH domain"/>
    <property type="match status" value="2"/>
</dbReference>
<dbReference type="SMART" id="SM00115">
    <property type="entry name" value="CASc"/>
    <property type="match status" value="1"/>
</dbReference>
<dbReference type="InterPro" id="IPR011029">
    <property type="entry name" value="DEATH-like_dom_sf"/>
</dbReference>
<dbReference type="PROSITE" id="PS01121">
    <property type="entry name" value="CASPASE_HIS"/>
    <property type="match status" value="1"/>
</dbReference>
<protein>
    <recommendedName>
        <fullName evidence="15">Caspase-8</fullName>
        <ecNumber evidence="14">3.4.22.61</ecNumber>
    </recommendedName>
</protein>
<dbReference type="SMART" id="SM00031">
    <property type="entry name" value="DED"/>
    <property type="match status" value="2"/>
</dbReference>
<dbReference type="RefSeq" id="XP_010893237.1">
    <property type="nucleotide sequence ID" value="XM_010894935.5"/>
</dbReference>
<dbReference type="PROSITE" id="PS50208">
    <property type="entry name" value="CASPASE_P20"/>
    <property type="match status" value="1"/>
</dbReference>
<dbReference type="GO" id="GO:0051604">
    <property type="term" value="P:protein maturation"/>
    <property type="evidence" value="ECO:0007669"/>
    <property type="project" value="UniProtKB-ARBA"/>
</dbReference>
<evidence type="ECO:0000256" key="17">
    <source>
        <dbReference type="SAM" id="MobiDB-lite"/>
    </source>
</evidence>
<evidence type="ECO:0000256" key="4">
    <source>
        <dbReference type="ARBA" id="ARBA00022490"/>
    </source>
</evidence>
<comment type="similarity">
    <text evidence="3 16">Belongs to the peptidase C14A family.</text>
</comment>
<evidence type="ECO:0000256" key="7">
    <source>
        <dbReference type="ARBA" id="ARBA00022703"/>
    </source>
</evidence>
<dbReference type="CDD" id="cd08334">
    <property type="entry name" value="DED_Caspase_8_10_r2"/>
    <property type="match status" value="1"/>
</dbReference>
<dbReference type="GO" id="GO:0032991">
    <property type="term" value="C:protein-containing complex"/>
    <property type="evidence" value="ECO:0007669"/>
    <property type="project" value="UniProtKB-ARBA"/>
</dbReference>
<dbReference type="GeneID" id="105024762"/>
<dbReference type="EC" id="3.4.22.61" evidence="14"/>
<evidence type="ECO:0000256" key="16">
    <source>
        <dbReference type="RuleBase" id="RU003971"/>
    </source>
</evidence>
<dbReference type="Ensembl" id="ENSELUT00000053118.2">
    <property type="protein sequence ID" value="ENSELUP00000050793.2"/>
    <property type="gene ID" value="ENSELUG00000023324.3"/>
</dbReference>
<dbReference type="PRINTS" id="PR00376">
    <property type="entry name" value="IL1BCENZYME"/>
</dbReference>
<dbReference type="InterPro" id="IPR033139">
    <property type="entry name" value="Caspase_cys_AS"/>
</dbReference>
<dbReference type="Pfam" id="PF00656">
    <property type="entry name" value="Peptidase_C14"/>
    <property type="match status" value="1"/>
</dbReference>
<keyword evidence="10" id="KW-0788">Thiol protease</keyword>
<dbReference type="PANTHER" id="PTHR48169:SF7">
    <property type="entry name" value="CASPASE 10"/>
    <property type="match status" value="1"/>
</dbReference>
<dbReference type="CDD" id="cd00032">
    <property type="entry name" value="CASc"/>
    <property type="match status" value="1"/>
</dbReference>
<reference evidence="21" key="2">
    <citation type="submission" date="2020-02" db="EMBL/GenBank/DDBJ databases">
        <title>Esox lucius (northern pike) genome, fEsoLuc1, primary haplotype.</title>
        <authorList>
            <person name="Myers G."/>
            <person name="Karagic N."/>
            <person name="Meyer A."/>
            <person name="Pippel M."/>
            <person name="Reichard M."/>
            <person name="Winkler S."/>
            <person name="Tracey A."/>
            <person name="Sims Y."/>
            <person name="Howe K."/>
            <person name="Rhie A."/>
            <person name="Formenti G."/>
            <person name="Durbin R."/>
            <person name="Fedrigo O."/>
            <person name="Jarvis E.D."/>
        </authorList>
    </citation>
    <scope>NUCLEOTIDE SEQUENCE [LARGE SCALE GENOMIC DNA]</scope>
</reference>
<dbReference type="FunFam" id="1.10.533.10:FF:000016">
    <property type="entry name" value="CASP8 and FADD-like apoptosis regulator"/>
    <property type="match status" value="1"/>
</dbReference>
<dbReference type="FunFam" id="3.40.50.1460:FF:000008">
    <property type="entry name" value="caspase-8 isoform X1"/>
    <property type="match status" value="1"/>
</dbReference>
<dbReference type="InterPro" id="IPR002138">
    <property type="entry name" value="Pept_C14_p10"/>
</dbReference>
<evidence type="ECO:0000259" key="20">
    <source>
        <dbReference type="PROSITE" id="PS50208"/>
    </source>
</evidence>
<dbReference type="Gene3D" id="1.10.533.10">
    <property type="entry name" value="Death Domain, Fas"/>
    <property type="match status" value="2"/>
</dbReference>
<dbReference type="SUPFAM" id="SSF52129">
    <property type="entry name" value="Caspase-like"/>
    <property type="match status" value="1"/>
</dbReference>
<dbReference type="Bgee" id="ENSELUG00000023324">
    <property type="expression patterns" value="Expressed in nose and 14 other cell types or tissues"/>
</dbReference>
<dbReference type="InterPro" id="IPR001309">
    <property type="entry name" value="Pept_C14_p20"/>
</dbReference>
<evidence type="ECO:0000256" key="14">
    <source>
        <dbReference type="ARBA" id="ARBA00066479"/>
    </source>
</evidence>
<sequence>MDFQRLLLKVAQALSSEEEQALAFLCKNLVEKDVSSVLTARKLFSLLMDQELLTSEQPYLLPDLLRTIQRNGLIREHGLSQYLPTTSSLICPYRKLLFELSENITQDELRQIKFLLKDDLPRKKLEDNVTTLQVFLEMEKCDILSNHNLHTLTIILESVCPMLKTKIDNFQTQRGPITQETGAGLQRTRSSSEVLPESQRSIQLKRPVSCGPTVFIPELHSSGLCTSTELSSLNSTYTTMDAQRVSDTVNEELSPRLGVLSTSEENRAALVHDNRRVSSTSSHGDNTDPFLADTQTGISKELEEYAMTGSSRGVCLIINNHNFSHSKKYFNNREGTNIDKESLVSVFKWLGFEVVVKSDCSGEQILSLVEELRCRDHSQNDCLVCCILSHGLEGGVYGVDGRELRVRQITEPFSGLMCKSLTGKPKLFFIQACQGIKEQQPVFLQADSGDTEGRTATGSICTDARVPRESIPSDSDFLLGMATIPQFVCFRDKKQGSWFIQSLCQNLISLVPSGHDLLSILTKVNHDVSCMSDENGMKKQMPQPAYSLRKKVVFPNPKNSPPRL</sequence>
<dbReference type="GO" id="GO:0005634">
    <property type="term" value="C:nucleus"/>
    <property type="evidence" value="ECO:0007669"/>
    <property type="project" value="UniProtKB-SubCell"/>
</dbReference>
<feature type="domain" description="Caspase family p10" evidence="19">
    <location>
        <begin position="467"/>
        <end position="556"/>
    </location>
</feature>
<keyword evidence="6" id="KW-0645">Protease</keyword>
<dbReference type="KEGG" id="els:105024762"/>
<feature type="domain" description="Caspase family p20" evidence="20">
    <location>
        <begin position="311"/>
        <end position="437"/>
    </location>
</feature>
<dbReference type="AlphaFoldDB" id="A0A6Q2XBF2"/>
<evidence type="ECO:0000256" key="15">
    <source>
        <dbReference type="ARBA" id="ARBA00068172"/>
    </source>
</evidence>
<dbReference type="GO" id="GO:0004197">
    <property type="term" value="F:cysteine-type endopeptidase activity"/>
    <property type="evidence" value="ECO:0007669"/>
    <property type="project" value="InterPro"/>
</dbReference>
<dbReference type="GeneTree" id="ENSGT00940000160994"/>
<reference evidence="21" key="4">
    <citation type="submission" date="2025-09" db="UniProtKB">
        <authorList>
            <consortium name="Ensembl"/>
        </authorList>
    </citation>
    <scope>IDENTIFICATION</scope>
</reference>
<evidence type="ECO:0000313" key="22">
    <source>
        <dbReference type="Proteomes" id="UP000265140"/>
    </source>
</evidence>
<evidence type="ECO:0000256" key="3">
    <source>
        <dbReference type="ARBA" id="ARBA00010134"/>
    </source>
</evidence>
<keyword evidence="11" id="KW-0865">Zymogen</keyword>
<evidence type="ECO:0000256" key="11">
    <source>
        <dbReference type="ARBA" id="ARBA00023145"/>
    </source>
</evidence>
<reference evidence="21" key="3">
    <citation type="submission" date="2025-08" db="UniProtKB">
        <authorList>
            <consortium name="Ensembl"/>
        </authorList>
    </citation>
    <scope>IDENTIFICATION</scope>
</reference>
<evidence type="ECO:0000256" key="10">
    <source>
        <dbReference type="ARBA" id="ARBA00022807"/>
    </source>
</evidence>
<dbReference type="CTD" id="843"/>
<evidence type="ECO:0000259" key="19">
    <source>
        <dbReference type="PROSITE" id="PS50207"/>
    </source>
</evidence>
<dbReference type="GO" id="GO:0043065">
    <property type="term" value="P:positive regulation of apoptotic process"/>
    <property type="evidence" value="ECO:0007669"/>
    <property type="project" value="UniProtKB-ARBA"/>
</dbReference>
<feature type="domain" description="DED" evidence="18">
    <location>
        <begin position="92"/>
        <end position="159"/>
    </location>
</feature>
<evidence type="ECO:0000256" key="5">
    <source>
        <dbReference type="ARBA" id="ARBA00022553"/>
    </source>
</evidence>
<dbReference type="GO" id="GO:0005737">
    <property type="term" value="C:cytoplasm"/>
    <property type="evidence" value="ECO:0007669"/>
    <property type="project" value="UniProtKB-SubCell"/>
</dbReference>
<dbReference type="InterPro" id="IPR001875">
    <property type="entry name" value="DED_dom"/>
</dbReference>
<gene>
    <name evidence="21" type="primary">CASP10</name>
</gene>
<accession>A0A6Q2XBF2</accession>
<evidence type="ECO:0000256" key="8">
    <source>
        <dbReference type="ARBA" id="ARBA00022737"/>
    </source>
</evidence>
<organism evidence="21 22">
    <name type="scientific">Esox lucius</name>
    <name type="common">Northern pike</name>
    <dbReference type="NCBI Taxonomy" id="8010"/>
    <lineage>
        <taxon>Eukaryota</taxon>
        <taxon>Metazoa</taxon>
        <taxon>Chordata</taxon>
        <taxon>Craniata</taxon>
        <taxon>Vertebrata</taxon>
        <taxon>Euteleostomi</taxon>
        <taxon>Actinopterygii</taxon>
        <taxon>Neopterygii</taxon>
        <taxon>Teleostei</taxon>
        <taxon>Protacanthopterygii</taxon>
        <taxon>Esociformes</taxon>
        <taxon>Esocidae</taxon>
        <taxon>Esox</taxon>
    </lineage>
</organism>
<feature type="domain" description="DED" evidence="18">
    <location>
        <begin position="2"/>
        <end position="75"/>
    </location>
</feature>
<comment type="subcellular location">
    <subcellularLocation>
        <location evidence="2">Cytoplasm</location>
    </subcellularLocation>
    <subcellularLocation>
        <location evidence="1">Nucleus</location>
    </subcellularLocation>
</comment>
<dbReference type="Proteomes" id="UP000265140">
    <property type="component" value="Chromosome 16"/>
</dbReference>
<dbReference type="PROSITE" id="PS50207">
    <property type="entry name" value="CASPASE_P10"/>
    <property type="match status" value="1"/>
</dbReference>
<evidence type="ECO:0000256" key="13">
    <source>
        <dbReference type="ARBA" id="ARBA00051626"/>
    </source>
</evidence>
<reference evidence="22" key="1">
    <citation type="journal article" date="2014" name="PLoS ONE">
        <title>The genome and linkage map of the northern pike (Esox lucius): conserved synteny revealed between the salmonid sister group and the Neoteleostei.</title>
        <authorList>
            <person name="Rondeau E.B."/>
            <person name="Minkley D.R."/>
            <person name="Leong J.S."/>
            <person name="Messmer A.M."/>
            <person name="Jantzen J.R."/>
            <person name="von Schalburg K.R."/>
            <person name="Lemon C."/>
            <person name="Bird N.H."/>
            <person name="Koop B.F."/>
        </authorList>
    </citation>
    <scope>NUCLEOTIDE SEQUENCE</scope>
</reference>
<dbReference type="InterPro" id="IPR029030">
    <property type="entry name" value="Caspase-like_dom_sf"/>
</dbReference>
<dbReference type="PROSITE" id="PS01122">
    <property type="entry name" value="CASPASE_CYS"/>
    <property type="match status" value="1"/>
</dbReference>
<comment type="catalytic activity">
    <reaction evidence="13">
        <text>Strict requirement for Asp at position P1 and has a preferred cleavage sequence of (Leu/Asp/Val)-Glu-Thr-Asp-|-(Gly/Ser/Ala).</text>
        <dbReference type="EC" id="3.4.22.61"/>
    </reaction>
</comment>